<dbReference type="Proteomes" id="UP000472272">
    <property type="component" value="Chromosome 8"/>
</dbReference>
<dbReference type="SUPFAM" id="SSF50494">
    <property type="entry name" value="Trypsin-like serine proteases"/>
    <property type="match status" value="1"/>
</dbReference>
<reference evidence="3 4" key="1">
    <citation type="journal article" date="2019" name="Proc. Natl. Acad. Sci. U.S.A.">
        <title>Regulatory changes in pterin and carotenoid genes underlie balanced color polymorphisms in the wall lizard.</title>
        <authorList>
            <person name="Andrade P."/>
            <person name="Pinho C."/>
            <person name="Perez I de Lanuza G."/>
            <person name="Afonso S."/>
            <person name="Brejcha J."/>
            <person name="Rubin C.J."/>
            <person name="Wallerman O."/>
            <person name="Pereira P."/>
            <person name="Sabatino S.J."/>
            <person name="Bellati A."/>
            <person name="Pellitteri-Rosa D."/>
            <person name="Bosakova Z."/>
            <person name="Bunikis I."/>
            <person name="Carretero M.A."/>
            <person name="Feiner N."/>
            <person name="Marsik P."/>
            <person name="Pauperio F."/>
            <person name="Salvi D."/>
            <person name="Soler L."/>
            <person name="While G.M."/>
            <person name="Uller T."/>
            <person name="Font E."/>
            <person name="Andersson L."/>
            <person name="Carneiro M."/>
        </authorList>
    </citation>
    <scope>NUCLEOTIDE SEQUENCE</scope>
</reference>
<evidence type="ECO:0000313" key="4">
    <source>
        <dbReference type="Proteomes" id="UP000472272"/>
    </source>
</evidence>
<dbReference type="AlphaFoldDB" id="A0A670K6I6"/>
<dbReference type="InterPro" id="IPR001254">
    <property type="entry name" value="Trypsin_dom"/>
</dbReference>
<sequence length="394" mass="44214">IEGLTLVCLDGGWRGQMYFHFSAHLSLWLHPPLAYGLSPQKGMQPLAVDELPWMVSLQDVYGNHLALGCILDKHWIVSAASTFLNRWVLKWRFLHTWSTNSYSCKSSNTVHAIIPHEAFDELTLHNDIALLKIGARLYFSKALQPICFPPENFPVTALRNCLVVGWLHPHTGESSGWHVWWSVSLRKLSVVDVDPCPLHRIMTTECCSHRKADNMSGCLGYPGNPVMCQADGTRQWVLKGVMTKGGMRCYGPFLYTRVSSYGDWIVTTTAKWGAPASPIPDSRHSPFRPPMEEGEGIFEPIGEERAIDFSDHTSLNYTEHLTEDSLELPEGPAESRAKQSDPIYYDYYSGELLPVSTAKLGQQQVESGVLSIATSLQVQGYPYTDPQLHFLHTI</sequence>
<dbReference type="Ensembl" id="ENSPMRT00000033817.1">
    <property type="protein sequence ID" value="ENSPMRP00000031885.1"/>
    <property type="gene ID" value="ENSPMRG00000020647.1"/>
</dbReference>
<evidence type="ECO:0000256" key="1">
    <source>
        <dbReference type="ARBA" id="ARBA00023157"/>
    </source>
</evidence>
<name>A0A670K6I6_PODMU</name>
<dbReference type="GeneTree" id="ENSGT01020000230389"/>
<keyword evidence="4" id="KW-1185">Reference proteome</keyword>
<dbReference type="GO" id="GO:0006508">
    <property type="term" value="P:proteolysis"/>
    <property type="evidence" value="ECO:0007669"/>
    <property type="project" value="InterPro"/>
</dbReference>
<dbReference type="OMA" id="TDTAMQF"/>
<proteinExistence type="predicted"/>
<feature type="domain" description="Peptidase S1" evidence="2">
    <location>
        <begin position="33"/>
        <end position="270"/>
    </location>
</feature>
<evidence type="ECO:0000313" key="3">
    <source>
        <dbReference type="Ensembl" id="ENSPMRP00000031885.1"/>
    </source>
</evidence>
<organism evidence="3 4">
    <name type="scientific">Podarcis muralis</name>
    <name type="common">Wall lizard</name>
    <name type="synonym">Lacerta muralis</name>
    <dbReference type="NCBI Taxonomy" id="64176"/>
    <lineage>
        <taxon>Eukaryota</taxon>
        <taxon>Metazoa</taxon>
        <taxon>Chordata</taxon>
        <taxon>Craniata</taxon>
        <taxon>Vertebrata</taxon>
        <taxon>Euteleostomi</taxon>
        <taxon>Lepidosauria</taxon>
        <taxon>Squamata</taxon>
        <taxon>Bifurcata</taxon>
        <taxon>Unidentata</taxon>
        <taxon>Episquamata</taxon>
        <taxon>Laterata</taxon>
        <taxon>Lacertibaenia</taxon>
        <taxon>Lacertidae</taxon>
        <taxon>Podarcis</taxon>
    </lineage>
</organism>
<dbReference type="PANTHER" id="PTHR24250">
    <property type="entry name" value="CHYMOTRYPSIN-RELATED"/>
    <property type="match status" value="1"/>
</dbReference>
<reference evidence="3" key="3">
    <citation type="submission" date="2025-09" db="UniProtKB">
        <authorList>
            <consortium name="Ensembl"/>
        </authorList>
    </citation>
    <scope>IDENTIFICATION</scope>
</reference>
<gene>
    <name evidence="3" type="primary">PRSS54</name>
</gene>
<dbReference type="GO" id="GO:0004252">
    <property type="term" value="F:serine-type endopeptidase activity"/>
    <property type="evidence" value="ECO:0007669"/>
    <property type="project" value="InterPro"/>
</dbReference>
<accession>A0A670K6I6</accession>
<dbReference type="InterPro" id="IPR043504">
    <property type="entry name" value="Peptidase_S1_PA_chymotrypsin"/>
</dbReference>
<protein>
    <submittedName>
        <fullName evidence="3">Serine protease 54</fullName>
    </submittedName>
</protein>
<dbReference type="Gene3D" id="2.40.10.10">
    <property type="entry name" value="Trypsin-like serine proteases"/>
    <property type="match status" value="2"/>
</dbReference>
<dbReference type="PANTHER" id="PTHR24250:SF45">
    <property type="entry name" value="INACTIVE SERINE PROTEASE 54"/>
    <property type="match status" value="1"/>
</dbReference>
<dbReference type="PROSITE" id="PS50240">
    <property type="entry name" value="TRYPSIN_DOM"/>
    <property type="match status" value="1"/>
</dbReference>
<dbReference type="Pfam" id="PF00089">
    <property type="entry name" value="Trypsin"/>
    <property type="match status" value="1"/>
</dbReference>
<dbReference type="InterPro" id="IPR009003">
    <property type="entry name" value="Peptidase_S1_PA"/>
</dbReference>
<reference evidence="3" key="2">
    <citation type="submission" date="2025-08" db="UniProtKB">
        <authorList>
            <consortium name="Ensembl"/>
        </authorList>
    </citation>
    <scope>IDENTIFICATION</scope>
</reference>
<evidence type="ECO:0000259" key="2">
    <source>
        <dbReference type="PROSITE" id="PS50240"/>
    </source>
</evidence>
<keyword evidence="1" id="KW-1015">Disulfide bond</keyword>
<dbReference type="SMART" id="SM00020">
    <property type="entry name" value="Tryp_SPc"/>
    <property type="match status" value="1"/>
</dbReference>